<name>A0A3L7DUV7_9GAMM</name>
<proteinExistence type="predicted"/>
<comment type="caution">
    <text evidence="2">The sequence shown here is derived from an EMBL/GenBank/DDBJ whole genome shotgun (WGS) entry which is preliminary data.</text>
</comment>
<evidence type="ECO:0000313" key="3">
    <source>
        <dbReference type="Proteomes" id="UP000265509"/>
    </source>
</evidence>
<organism evidence="2 3">
    <name type="scientific">Seongchinamella sediminis</name>
    <dbReference type="NCBI Taxonomy" id="2283635"/>
    <lineage>
        <taxon>Bacteria</taxon>
        <taxon>Pseudomonadati</taxon>
        <taxon>Pseudomonadota</taxon>
        <taxon>Gammaproteobacteria</taxon>
        <taxon>Cellvibrionales</taxon>
        <taxon>Halieaceae</taxon>
        <taxon>Seongchinamella</taxon>
    </lineage>
</organism>
<accession>A0A3L7DUV7</accession>
<keyword evidence="1" id="KW-0732">Signal</keyword>
<protein>
    <recommendedName>
        <fullName evidence="4">Metallopeptidase</fullName>
    </recommendedName>
</protein>
<feature type="chain" id="PRO_5018257664" description="Metallopeptidase" evidence="1">
    <location>
        <begin position="17"/>
        <end position="288"/>
    </location>
</feature>
<reference evidence="2 3" key="1">
    <citation type="submission" date="2018-07" db="EMBL/GenBank/DDBJ databases">
        <title>Halioglobus sp. genome submission.</title>
        <authorList>
            <person name="Ye M.-Q."/>
            <person name="Du Z.-J."/>
        </authorList>
    </citation>
    <scope>NUCLEOTIDE SEQUENCE [LARGE SCALE GENOMIC DNA]</scope>
    <source>
        <strain evidence="2 3">U0301</strain>
    </source>
</reference>
<gene>
    <name evidence="2" type="ORF">DWB85_18300</name>
</gene>
<feature type="signal peptide" evidence="1">
    <location>
        <begin position="1"/>
        <end position="16"/>
    </location>
</feature>
<evidence type="ECO:0000256" key="1">
    <source>
        <dbReference type="SAM" id="SignalP"/>
    </source>
</evidence>
<sequence length="288" mass="32538">MLLIVLILVASLASGADDEGMPGKAITAESFMVANTLWTLLHETAHAAIDELDILFLGSEEDAADQLATIALLRGEPDFALPDSLQPVDVVIAAATAWRIEWELEKHQETTPTYWDSHSLSIQRFYNMMCLLFGSHPDQYDKVERQLNLPYERAYSCLDYDNEHAMTAVDRIIETYGRQENSVSKQTRVSVVYEATYTEEQQRMATIMKNSGVAKLVAHRIETMLALPDDITIVFAQCANDPTAFWHSERKEIVICYELLSRFLYLHQVNQCLEAAGISGKEIEDCLR</sequence>
<dbReference type="EMBL" id="QRAN01000032">
    <property type="protein sequence ID" value="RLQ20299.1"/>
    <property type="molecule type" value="Genomic_DNA"/>
</dbReference>
<dbReference type="AlphaFoldDB" id="A0A3L7DUV7"/>
<evidence type="ECO:0000313" key="2">
    <source>
        <dbReference type="EMBL" id="RLQ20299.1"/>
    </source>
</evidence>
<dbReference type="Pfam" id="PF14247">
    <property type="entry name" value="DUF4344"/>
    <property type="match status" value="2"/>
</dbReference>
<evidence type="ECO:0008006" key="4">
    <source>
        <dbReference type="Google" id="ProtNLM"/>
    </source>
</evidence>
<keyword evidence="3" id="KW-1185">Reference proteome</keyword>
<dbReference type="Proteomes" id="UP000265509">
    <property type="component" value="Unassembled WGS sequence"/>
</dbReference>
<dbReference type="InterPro" id="IPR025644">
    <property type="entry name" value="DUF4344"/>
</dbReference>